<sequence>MGQYWRVVNLDKFQSYFLWKLGESIYGGRECFDRLLPIHPFLCKNCLAQVMYNPAALNFPVEIGCSEIYRRITALAADYSWAGDRIVCVGDYLCNEDIPEAVLSAEEKKDLLLDEDNERTLYGCPFHEMTKPLSESFLTLLSEQDDWSLYPDIRVFRQLCEDSPMLLNPLPAPRVLRNLTRQQYVRESAIFALHDKYRGTMDEMEGVELSEVLLFWICLSSDPSTSMAYGGDIHRGVWAGDRFDVVSADWLETASGWTDASDEALKEVEAIWVAEY</sequence>
<feature type="non-terminal residue" evidence="1">
    <location>
        <position position="1"/>
    </location>
</feature>
<name>A0AAD6YEQ2_9AGAR</name>
<dbReference type="AlphaFoldDB" id="A0AAD6YEQ2"/>
<keyword evidence="2" id="KW-1185">Reference proteome</keyword>
<gene>
    <name evidence="1" type="ORF">GGX14DRAFT_457827</name>
</gene>
<comment type="caution">
    <text evidence="1">The sequence shown here is derived from an EMBL/GenBank/DDBJ whole genome shotgun (WGS) entry which is preliminary data.</text>
</comment>
<proteinExistence type="predicted"/>
<dbReference type="EMBL" id="JARJCW010000041">
    <property type="protein sequence ID" value="KAJ7205976.1"/>
    <property type="molecule type" value="Genomic_DNA"/>
</dbReference>
<dbReference type="Proteomes" id="UP001219525">
    <property type="component" value="Unassembled WGS sequence"/>
</dbReference>
<accession>A0AAD6YEQ2</accession>
<evidence type="ECO:0000313" key="2">
    <source>
        <dbReference type="Proteomes" id="UP001219525"/>
    </source>
</evidence>
<reference evidence="1" key="1">
    <citation type="submission" date="2023-03" db="EMBL/GenBank/DDBJ databases">
        <title>Massive genome expansion in bonnet fungi (Mycena s.s.) driven by repeated elements and novel gene families across ecological guilds.</title>
        <authorList>
            <consortium name="Lawrence Berkeley National Laboratory"/>
            <person name="Harder C.B."/>
            <person name="Miyauchi S."/>
            <person name="Viragh M."/>
            <person name="Kuo A."/>
            <person name="Thoen E."/>
            <person name="Andreopoulos B."/>
            <person name="Lu D."/>
            <person name="Skrede I."/>
            <person name="Drula E."/>
            <person name="Henrissat B."/>
            <person name="Morin E."/>
            <person name="Kohler A."/>
            <person name="Barry K."/>
            <person name="LaButti K."/>
            <person name="Morin E."/>
            <person name="Salamov A."/>
            <person name="Lipzen A."/>
            <person name="Mereny Z."/>
            <person name="Hegedus B."/>
            <person name="Baldrian P."/>
            <person name="Stursova M."/>
            <person name="Weitz H."/>
            <person name="Taylor A."/>
            <person name="Grigoriev I.V."/>
            <person name="Nagy L.G."/>
            <person name="Martin F."/>
            <person name="Kauserud H."/>
        </authorList>
    </citation>
    <scope>NUCLEOTIDE SEQUENCE</scope>
    <source>
        <strain evidence="1">9144</strain>
    </source>
</reference>
<protein>
    <submittedName>
        <fullName evidence="1">Uncharacterized protein</fullName>
    </submittedName>
</protein>
<organism evidence="1 2">
    <name type="scientific">Mycena pura</name>
    <dbReference type="NCBI Taxonomy" id="153505"/>
    <lineage>
        <taxon>Eukaryota</taxon>
        <taxon>Fungi</taxon>
        <taxon>Dikarya</taxon>
        <taxon>Basidiomycota</taxon>
        <taxon>Agaricomycotina</taxon>
        <taxon>Agaricomycetes</taxon>
        <taxon>Agaricomycetidae</taxon>
        <taxon>Agaricales</taxon>
        <taxon>Marasmiineae</taxon>
        <taxon>Mycenaceae</taxon>
        <taxon>Mycena</taxon>
    </lineage>
</organism>
<evidence type="ECO:0000313" key="1">
    <source>
        <dbReference type="EMBL" id="KAJ7205976.1"/>
    </source>
</evidence>